<dbReference type="EMBL" id="JAGGNH010000003">
    <property type="protein sequence ID" value="KAJ0977989.1"/>
    <property type="molecule type" value="Genomic_DNA"/>
</dbReference>
<proteinExistence type="predicted"/>
<protein>
    <submittedName>
        <fullName evidence="1">Uncharacterized protein</fullName>
    </submittedName>
</protein>
<dbReference type="InterPro" id="IPR028103">
    <property type="entry name" value="Spatacsin"/>
</dbReference>
<gene>
    <name evidence="1" type="ORF">J5N97_013463</name>
</gene>
<dbReference type="OrthoDB" id="2018754at2759"/>
<evidence type="ECO:0000313" key="2">
    <source>
        <dbReference type="Proteomes" id="UP001085076"/>
    </source>
</evidence>
<sequence length="160" mass="17503">MITRWEMEHLDLRMVVKDAIKSGRLPLAVLQLHIPIAYDLFLNGESGLIVATLQKLGEDIEIILKQLFFGTVSRSLRAQIADEMKTNGSSWVTFLERQKEITDFASSLTPESNNLKIALPICDNLAIECGDINGVVCGLWASGDNGSTISELCGDNSHAG</sequence>
<reference evidence="1" key="1">
    <citation type="submission" date="2021-03" db="EMBL/GenBank/DDBJ databases">
        <authorList>
            <person name="Li Z."/>
            <person name="Yang C."/>
        </authorList>
    </citation>
    <scope>NUCLEOTIDE SEQUENCE</scope>
    <source>
        <strain evidence="1">Dzin_1.0</strain>
        <tissue evidence="1">Leaf</tissue>
    </source>
</reference>
<dbReference type="Proteomes" id="UP001085076">
    <property type="component" value="Miscellaneous, Linkage group lg03"/>
</dbReference>
<dbReference type="PANTHER" id="PTHR13650:SF0">
    <property type="entry name" value="SPATACSIN"/>
    <property type="match status" value="1"/>
</dbReference>
<dbReference type="PANTHER" id="PTHR13650">
    <property type="entry name" value="SPATACSIN"/>
    <property type="match status" value="1"/>
</dbReference>
<name>A0A9D5HIT5_9LILI</name>
<dbReference type="AlphaFoldDB" id="A0A9D5HIT5"/>
<reference evidence="1" key="2">
    <citation type="journal article" date="2022" name="Hortic Res">
        <title>The genome of Dioscorea zingiberensis sheds light on the biosynthesis, origin and evolution of the medicinally important diosgenin saponins.</title>
        <authorList>
            <person name="Li Y."/>
            <person name="Tan C."/>
            <person name="Li Z."/>
            <person name="Guo J."/>
            <person name="Li S."/>
            <person name="Chen X."/>
            <person name="Wang C."/>
            <person name="Dai X."/>
            <person name="Yang H."/>
            <person name="Song W."/>
            <person name="Hou L."/>
            <person name="Xu J."/>
            <person name="Tong Z."/>
            <person name="Xu A."/>
            <person name="Yuan X."/>
            <person name="Wang W."/>
            <person name="Yang Q."/>
            <person name="Chen L."/>
            <person name="Sun Z."/>
            <person name="Wang K."/>
            <person name="Pan B."/>
            <person name="Chen J."/>
            <person name="Bao Y."/>
            <person name="Liu F."/>
            <person name="Qi X."/>
            <person name="Gang D.R."/>
            <person name="Wen J."/>
            <person name="Li J."/>
        </authorList>
    </citation>
    <scope>NUCLEOTIDE SEQUENCE</scope>
    <source>
        <strain evidence="1">Dzin_1.0</strain>
    </source>
</reference>
<accession>A0A9D5HIT5</accession>
<keyword evidence="2" id="KW-1185">Reference proteome</keyword>
<organism evidence="1 2">
    <name type="scientific">Dioscorea zingiberensis</name>
    <dbReference type="NCBI Taxonomy" id="325984"/>
    <lineage>
        <taxon>Eukaryota</taxon>
        <taxon>Viridiplantae</taxon>
        <taxon>Streptophyta</taxon>
        <taxon>Embryophyta</taxon>
        <taxon>Tracheophyta</taxon>
        <taxon>Spermatophyta</taxon>
        <taxon>Magnoliopsida</taxon>
        <taxon>Liliopsida</taxon>
        <taxon>Dioscoreales</taxon>
        <taxon>Dioscoreaceae</taxon>
        <taxon>Dioscorea</taxon>
    </lineage>
</organism>
<dbReference type="GO" id="GO:0005737">
    <property type="term" value="C:cytoplasm"/>
    <property type="evidence" value="ECO:0007669"/>
    <property type="project" value="TreeGrafter"/>
</dbReference>
<evidence type="ECO:0000313" key="1">
    <source>
        <dbReference type="EMBL" id="KAJ0977989.1"/>
    </source>
</evidence>
<comment type="caution">
    <text evidence="1">The sequence shown here is derived from an EMBL/GenBank/DDBJ whole genome shotgun (WGS) entry which is preliminary data.</text>
</comment>